<dbReference type="AlphaFoldDB" id="A0AAV9G8X6"/>
<reference evidence="3" key="1">
    <citation type="journal article" date="2023" name="Mol. Phylogenet. Evol.">
        <title>Genome-scale phylogeny and comparative genomics of the fungal order Sordariales.</title>
        <authorList>
            <person name="Hensen N."/>
            <person name="Bonometti L."/>
            <person name="Westerberg I."/>
            <person name="Brannstrom I.O."/>
            <person name="Guillou S."/>
            <person name="Cros-Aarteil S."/>
            <person name="Calhoun S."/>
            <person name="Haridas S."/>
            <person name="Kuo A."/>
            <person name="Mondo S."/>
            <person name="Pangilinan J."/>
            <person name="Riley R."/>
            <person name="LaButti K."/>
            <person name="Andreopoulos B."/>
            <person name="Lipzen A."/>
            <person name="Chen C."/>
            <person name="Yan M."/>
            <person name="Daum C."/>
            <person name="Ng V."/>
            <person name="Clum A."/>
            <person name="Steindorff A."/>
            <person name="Ohm R.A."/>
            <person name="Martin F."/>
            <person name="Silar P."/>
            <person name="Natvig D.O."/>
            <person name="Lalanne C."/>
            <person name="Gautier V."/>
            <person name="Ament-Velasquez S.L."/>
            <person name="Kruys A."/>
            <person name="Hutchinson M.I."/>
            <person name="Powell A.J."/>
            <person name="Barry K."/>
            <person name="Miller A.N."/>
            <person name="Grigoriev I.V."/>
            <person name="Debuchy R."/>
            <person name="Gladieux P."/>
            <person name="Hiltunen Thoren M."/>
            <person name="Johannesson H."/>
        </authorList>
    </citation>
    <scope>NUCLEOTIDE SEQUENCE</scope>
    <source>
        <strain evidence="3">PSN243</strain>
    </source>
</reference>
<keyword evidence="2" id="KW-1133">Transmembrane helix</keyword>
<feature type="compositionally biased region" description="Polar residues" evidence="1">
    <location>
        <begin position="287"/>
        <end position="300"/>
    </location>
</feature>
<keyword evidence="2" id="KW-0472">Membrane</keyword>
<evidence type="ECO:0000256" key="1">
    <source>
        <dbReference type="SAM" id="MobiDB-lite"/>
    </source>
</evidence>
<feature type="transmembrane region" description="Helical" evidence="2">
    <location>
        <begin position="925"/>
        <end position="944"/>
    </location>
</feature>
<feature type="transmembrane region" description="Helical" evidence="2">
    <location>
        <begin position="1027"/>
        <end position="1051"/>
    </location>
</feature>
<name>A0AAV9G8X6_9PEZI</name>
<proteinExistence type="predicted"/>
<keyword evidence="4" id="KW-1185">Reference proteome</keyword>
<sequence>MGPGYGTKDYKPVALRWPLLVPFIVYVAALVAIVEVVGRTFPSSDDIRENDGAAGSFQTALFTAPLINARAPAPVATPTPAPTVMPRRLSAKAHRHLFRRAENGSLPGILAETASDSLEVSAGASTESPPESSTASPTEAPPQSSAEAPPAPSEEIPAETPTESPTESSSESPANTPSQAASEVPSGAPSQTPSESPSQTPNESPSETPTFENPRGPYDVPDSHQPFPSGYTRASPFDKTPQLTGPDPLVGYANITELQLARIAQFDENGNPIPFGDRVASPPVASYLNSTTPGGNSSYIGPSRFRKRHHDPSAYAQYSGPTQIIQPIINIFYDTDNVPYEGGSWINYAGGDPENPDLFEACWATCNGPAIIYHSRSCWEEWVWKAALEEEARKANPDLAWKVVDDAYNGGVICMGQAVFGPGGGGGGGSDGGSGGGSGSGSGDQRSGGGTQRSGGGGGGGGNGDRGSPSPGGSGDGSSPGAGNGGSSPEGNAVPQLKTIVLTDANGVPTLTVTRLEATAGPLLTTITLRDASGVPTATITAAPSGKTSLLTLSDFAGRPTATVTIPPLVETLRDELGIPTATLTLNRPPKPTTLTLTNSDGVPTLTVTITPTFTPSRGPPTTAPKRPGFHPSSQLHLITPLEYALALFLPVLLATPLCIVAQIINSSIRTYLPFHTMMTDGGVPSAYSMTMPLDGVAGILTGLNILWKYHDPVAVLADLLTLLSAVIAALSSEAVGVQLYGGCEEDSFRGCFMGIAVFRGPNRALGVLLGVALGVLVGLAVVLARWRTGLRGVDAKRVRSLGVTAGLLGHGVTRGVLRGVMVRGEGEEGRGEGRIDTGEGRIGKGEEMRIGKGEEGRISKGEAERRLKGWTFGIGWYLAKEEEEYGILAIRNGERLGGRGEVVVKGERGSWVGRGWLRQPTTSWASLGGLGLLCGLFGLILYYETSKKHTAFENFMLGQKFGSRVLFTALGVVISLFWDGYYATISMMEVYRQISNGTQSPAQAAMVSPPVVAYTGIVDSIKRREWFVTVVAANTIIANFSPIVLANVPFNPSQTYTTHLVCVWMMVAFLAVMIMTLLYAAMFVGHPKMAMDPATLAGRIYHVFELGLLDGREKDVDETSLGGTEYGPWKAASFFGDEKAGMVWRERNRG</sequence>
<feature type="region of interest" description="Disordered" evidence="1">
    <location>
        <begin position="425"/>
        <end position="493"/>
    </location>
</feature>
<dbReference type="Pfam" id="PF11915">
    <property type="entry name" value="DUF3433"/>
    <property type="match status" value="2"/>
</dbReference>
<feature type="transmembrane region" description="Helical" evidence="2">
    <location>
        <begin position="964"/>
        <end position="984"/>
    </location>
</feature>
<evidence type="ECO:0000313" key="4">
    <source>
        <dbReference type="Proteomes" id="UP001321760"/>
    </source>
</evidence>
<evidence type="ECO:0000313" key="3">
    <source>
        <dbReference type="EMBL" id="KAK4443986.1"/>
    </source>
</evidence>
<feature type="transmembrane region" description="Helical" evidence="2">
    <location>
        <begin position="765"/>
        <end position="787"/>
    </location>
</feature>
<evidence type="ECO:0000256" key="2">
    <source>
        <dbReference type="SAM" id="Phobius"/>
    </source>
</evidence>
<keyword evidence="2" id="KW-0812">Transmembrane</keyword>
<accession>A0AAV9G8X6</accession>
<reference evidence="3" key="2">
    <citation type="submission" date="2023-05" db="EMBL/GenBank/DDBJ databases">
        <authorList>
            <consortium name="Lawrence Berkeley National Laboratory"/>
            <person name="Steindorff A."/>
            <person name="Hensen N."/>
            <person name="Bonometti L."/>
            <person name="Westerberg I."/>
            <person name="Brannstrom I.O."/>
            <person name="Guillou S."/>
            <person name="Cros-Aarteil S."/>
            <person name="Calhoun S."/>
            <person name="Haridas S."/>
            <person name="Kuo A."/>
            <person name="Mondo S."/>
            <person name="Pangilinan J."/>
            <person name="Riley R."/>
            <person name="Labutti K."/>
            <person name="Andreopoulos B."/>
            <person name="Lipzen A."/>
            <person name="Chen C."/>
            <person name="Yanf M."/>
            <person name="Daum C."/>
            <person name="Ng V."/>
            <person name="Clum A."/>
            <person name="Ohm R."/>
            <person name="Martin F."/>
            <person name="Silar P."/>
            <person name="Natvig D."/>
            <person name="Lalanne C."/>
            <person name="Gautier V."/>
            <person name="Ament-Velasquez S.L."/>
            <person name="Kruys A."/>
            <person name="Hutchinson M.I."/>
            <person name="Powell A.J."/>
            <person name="Barry K."/>
            <person name="Miller A.N."/>
            <person name="Grigoriev I.V."/>
            <person name="Debuchy R."/>
            <person name="Gladieux P."/>
            <person name="Thoren M.H."/>
            <person name="Johannesson H."/>
        </authorList>
    </citation>
    <scope>NUCLEOTIDE SEQUENCE</scope>
    <source>
        <strain evidence="3">PSN243</strain>
    </source>
</reference>
<feature type="transmembrane region" description="Helical" evidence="2">
    <location>
        <begin position="714"/>
        <end position="732"/>
    </location>
</feature>
<organism evidence="3 4">
    <name type="scientific">Podospora aff. communis PSN243</name>
    <dbReference type="NCBI Taxonomy" id="3040156"/>
    <lineage>
        <taxon>Eukaryota</taxon>
        <taxon>Fungi</taxon>
        <taxon>Dikarya</taxon>
        <taxon>Ascomycota</taxon>
        <taxon>Pezizomycotina</taxon>
        <taxon>Sordariomycetes</taxon>
        <taxon>Sordariomycetidae</taxon>
        <taxon>Sordariales</taxon>
        <taxon>Podosporaceae</taxon>
        <taxon>Podospora</taxon>
    </lineage>
</organism>
<dbReference type="EMBL" id="MU865983">
    <property type="protein sequence ID" value="KAK4443986.1"/>
    <property type="molecule type" value="Genomic_DNA"/>
</dbReference>
<feature type="compositionally biased region" description="Gly residues" evidence="1">
    <location>
        <begin position="425"/>
        <end position="488"/>
    </location>
</feature>
<dbReference type="InterPro" id="IPR021840">
    <property type="entry name" value="DUF3433"/>
</dbReference>
<feature type="transmembrane region" description="Helical" evidence="2">
    <location>
        <begin position="20"/>
        <end position="38"/>
    </location>
</feature>
<comment type="caution">
    <text evidence="3">The sequence shown here is derived from an EMBL/GenBank/DDBJ whole genome shotgun (WGS) entry which is preliminary data.</text>
</comment>
<feature type="region of interest" description="Disordered" evidence="1">
    <location>
        <begin position="273"/>
        <end position="303"/>
    </location>
</feature>
<protein>
    <submittedName>
        <fullName evidence="3">Uncharacterized protein</fullName>
    </submittedName>
</protein>
<feature type="compositionally biased region" description="Low complexity" evidence="1">
    <location>
        <begin position="121"/>
        <end position="178"/>
    </location>
</feature>
<feature type="transmembrane region" description="Helical" evidence="2">
    <location>
        <begin position="685"/>
        <end position="707"/>
    </location>
</feature>
<feature type="transmembrane region" description="Helical" evidence="2">
    <location>
        <begin position="1057"/>
        <end position="1082"/>
    </location>
</feature>
<dbReference type="Proteomes" id="UP001321760">
    <property type="component" value="Unassembled WGS sequence"/>
</dbReference>
<gene>
    <name evidence="3" type="ORF">QBC34DRAFT_442857</name>
</gene>
<feature type="transmembrane region" description="Helical" evidence="2">
    <location>
        <begin position="644"/>
        <end position="665"/>
    </location>
</feature>
<feature type="compositionally biased region" description="Low complexity" evidence="1">
    <location>
        <begin position="189"/>
        <end position="210"/>
    </location>
</feature>
<feature type="region of interest" description="Disordered" evidence="1">
    <location>
        <begin position="117"/>
        <end position="245"/>
    </location>
</feature>